<dbReference type="EMBL" id="JAWJZB010000010">
    <property type="protein sequence ID" value="MDV5088961.1"/>
    <property type="molecule type" value="Genomic_DNA"/>
</dbReference>
<evidence type="ECO:0000313" key="2">
    <source>
        <dbReference type="Proteomes" id="UP001272515"/>
    </source>
</evidence>
<reference evidence="1 2" key="1">
    <citation type="submission" date="2023-10" db="EMBL/GenBank/DDBJ databases">
        <title>Veillonella sp. nov., isolated from a pig farm feces dump.</title>
        <authorList>
            <person name="Chang Y.-H."/>
        </authorList>
    </citation>
    <scope>NUCLEOTIDE SEQUENCE [LARGE SCALE GENOMIC DNA]</scope>
    <source>
        <strain evidence="1 2">YH-vei2233</strain>
    </source>
</reference>
<accession>A0ABU3ZAK6</accession>
<organism evidence="1 2">
    <name type="scientific">Veillonella absiana</name>
    <dbReference type="NCBI Taxonomy" id="3079305"/>
    <lineage>
        <taxon>Bacteria</taxon>
        <taxon>Bacillati</taxon>
        <taxon>Bacillota</taxon>
        <taxon>Negativicutes</taxon>
        <taxon>Veillonellales</taxon>
        <taxon>Veillonellaceae</taxon>
        <taxon>Veillonella</taxon>
    </lineage>
</organism>
<dbReference type="RefSeq" id="WP_295189428.1">
    <property type="nucleotide sequence ID" value="NZ_JAWJZA010000013.1"/>
</dbReference>
<proteinExistence type="predicted"/>
<keyword evidence="2" id="KW-1185">Reference proteome</keyword>
<evidence type="ECO:0000313" key="1">
    <source>
        <dbReference type="EMBL" id="MDV5088961.1"/>
    </source>
</evidence>
<sequence length="41" mass="5154">MRIYDINPEIYEQLIQDSSMYDDEYEDEIAFEEENEWDDEE</sequence>
<name>A0ABU3ZAK6_9FIRM</name>
<protein>
    <submittedName>
        <fullName evidence="1">Uncharacterized protein</fullName>
    </submittedName>
</protein>
<comment type="caution">
    <text evidence="1">The sequence shown here is derived from an EMBL/GenBank/DDBJ whole genome shotgun (WGS) entry which is preliminary data.</text>
</comment>
<gene>
    <name evidence="1" type="ORF">RVY80_09000</name>
</gene>
<dbReference type="Proteomes" id="UP001272515">
    <property type="component" value="Unassembled WGS sequence"/>
</dbReference>